<feature type="transmembrane region" description="Helical" evidence="1">
    <location>
        <begin position="178"/>
        <end position="199"/>
    </location>
</feature>
<accession>A0ABS4QDF4</accession>
<feature type="transmembrane region" description="Helical" evidence="1">
    <location>
        <begin position="352"/>
        <end position="372"/>
    </location>
</feature>
<keyword evidence="3" id="KW-1185">Reference proteome</keyword>
<feature type="transmembrane region" description="Helical" evidence="1">
    <location>
        <begin position="423"/>
        <end position="444"/>
    </location>
</feature>
<gene>
    <name evidence="2" type="ORF">BJ987_002621</name>
</gene>
<comment type="caution">
    <text evidence="2">The sequence shown here is derived from an EMBL/GenBank/DDBJ whole genome shotgun (WGS) entry which is preliminary data.</text>
</comment>
<evidence type="ECO:0008006" key="4">
    <source>
        <dbReference type="Google" id="ProtNLM"/>
    </source>
</evidence>
<feature type="transmembrane region" description="Helical" evidence="1">
    <location>
        <begin position="125"/>
        <end position="144"/>
    </location>
</feature>
<feature type="transmembrane region" description="Helical" evidence="1">
    <location>
        <begin position="151"/>
        <end position="172"/>
    </location>
</feature>
<sequence length="447" mass="48363">MSADGIDTQLDQWQTYLRKHRSEAEVDALDGRLRGSIAELTATGLRPGESFLVALKRLAAEDGQAREFARTQSNRLWRDLVLSDGPEQPADRSALRTMLGCAATAAIAIKTPALFGVDFDDSGEFYLRNLALFALAPLALYFGLRRKLSPAATVVVAGLFVLGAVAANAYGLESDSQSVALSAIHLPLALWLATGVAYAGRDWRAHHRRMDFIRFSGEWLVYLVLIGLGGGVLTAITVGTFDAIGIDAETFVGEWLAPCGAVAAIVVAAWLVETKQGVLETIAPVLTKIFTPLFTVVLLALLIGFGLSRTGLEVDRDVLILFDLLLVVILGLLLYAVSALDRPAEPTLFDKLQLALVVSALLVDLLVLSALTGRITEYGSTPNKIAALGENLILLANLAWSAWLLLGFLRGRMPFERLEGWQTGYLVVYAGWAWIVVLAFPPLFGFR</sequence>
<feature type="transmembrane region" description="Helical" evidence="1">
    <location>
        <begin position="219"/>
        <end position="243"/>
    </location>
</feature>
<evidence type="ECO:0000313" key="2">
    <source>
        <dbReference type="EMBL" id="MBP2189720.1"/>
    </source>
</evidence>
<keyword evidence="1" id="KW-1133">Transmembrane helix</keyword>
<dbReference type="RefSeq" id="WP_209888821.1">
    <property type="nucleotide sequence ID" value="NZ_JAGGMR010000001.1"/>
</dbReference>
<feature type="transmembrane region" description="Helical" evidence="1">
    <location>
        <begin position="255"/>
        <end position="273"/>
    </location>
</feature>
<dbReference type="EMBL" id="JAGGMR010000001">
    <property type="protein sequence ID" value="MBP2189720.1"/>
    <property type="molecule type" value="Genomic_DNA"/>
</dbReference>
<reference evidence="2 3" key="1">
    <citation type="submission" date="2021-03" db="EMBL/GenBank/DDBJ databases">
        <title>Sequencing the genomes of 1000 actinobacteria strains.</title>
        <authorList>
            <person name="Klenk H.-P."/>
        </authorList>
    </citation>
    <scope>NUCLEOTIDE SEQUENCE [LARGE SCALE GENOMIC DNA]</scope>
    <source>
        <strain evidence="2 3">DSM 45516</strain>
    </source>
</reference>
<feature type="transmembrane region" description="Helical" evidence="1">
    <location>
        <begin position="392"/>
        <end position="411"/>
    </location>
</feature>
<keyword evidence="1" id="KW-0812">Transmembrane</keyword>
<evidence type="ECO:0000313" key="3">
    <source>
        <dbReference type="Proteomes" id="UP001519325"/>
    </source>
</evidence>
<keyword evidence="1" id="KW-0472">Membrane</keyword>
<proteinExistence type="predicted"/>
<organism evidence="2 3">
    <name type="scientific">Nocardia goodfellowii</name>
    <dbReference type="NCBI Taxonomy" id="882446"/>
    <lineage>
        <taxon>Bacteria</taxon>
        <taxon>Bacillati</taxon>
        <taxon>Actinomycetota</taxon>
        <taxon>Actinomycetes</taxon>
        <taxon>Mycobacteriales</taxon>
        <taxon>Nocardiaceae</taxon>
        <taxon>Nocardia</taxon>
    </lineage>
</organism>
<feature type="transmembrane region" description="Helical" evidence="1">
    <location>
        <begin position="285"/>
        <end position="307"/>
    </location>
</feature>
<protein>
    <recommendedName>
        <fullName evidence="4">DUF4153 domain-containing protein</fullName>
    </recommendedName>
</protein>
<name>A0ABS4QDF4_9NOCA</name>
<dbReference type="Proteomes" id="UP001519325">
    <property type="component" value="Unassembled WGS sequence"/>
</dbReference>
<feature type="transmembrane region" description="Helical" evidence="1">
    <location>
        <begin position="98"/>
        <end position="119"/>
    </location>
</feature>
<evidence type="ECO:0000256" key="1">
    <source>
        <dbReference type="SAM" id="Phobius"/>
    </source>
</evidence>
<feature type="transmembrane region" description="Helical" evidence="1">
    <location>
        <begin position="319"/>
        <end position="340"/>
    </location>
</feature>